<organism evidence="2 3">
    <name type="scientific">Rhizobium lentis</name>
    <dbReference type="NCBI Taxonomy" id="1138194"/>
    <lineage>
        <taxon>Bacteria</taxon>
        <taxon>Pseudomonadati</taxon>
        <taxon>Pseudomonadota</taxon>
        <taxon>Alphaproteobacteria</taxon>
        <taxon>Hyphomicrobiales</taxon>
        <taxon>Rhizobiaceae</taxon>
        <taxon>Rhizobium/Agrobacterium group</taxon>
        <taxon>Rhizobium</taxon>
    </lineage>
</organism>
<evidence type="ECO:0000256" key="1">
    <source>
        <dbReference type="SAM" id="MobiDB-lite"/>
    </source>
</evidence>
<name>A0A7W8XJ64_9HYPH</name>
<dbReference type="RefSeq" id="WP_246720531.1">
    <property type="nucleotide sequence ID" value="NZ_JACHBB010000021.1"/>
</dbReference>
<evidence type="ECO:0000313" key="3">
    <source>
        <dbReference type="Proteomes" id="UP000528824"/>
    </source>
</evidence>
<evidence type="ECO:0000313" key="2">
    <source>
        <dbReference type="EMBL" id="MBB5563825.1"/>
    </source>
</evidence>
<comment type="caution">
    <text evidence="2">The sequence shown here is derived from an EMBL/GenBank/DDBJ whole genome shotgun (WGS) entry which is preliminary data.</text>
</comment>
<keyword evidence="3" id="KW-1185">Reference proteome</keyword>
<dbReference type="AlphaFoldDB" id="A0A7W8XJ64"/>
<feature type="region of interest" description="Disordered" evidence="1">
    <location>
        <begin position="1"/>
        <end position="25"/>
    </location>
</feature>
<dbReference type="Proteomes" id="UP000528824">
    <property type="component" value="Unassembled WGS sequence"/>
</dbReference>
<proteinExistence type="predicted"/>
<reference evidence="2 3" key="1">
    <citation type="submission" date="2020-08" db="EMBL/GenBank/DDBJ databases">
        <title>Genomic Encyclopedia of Type Strains, Phase IV (KMG-V): Genome sequencing to study the core and pangenomes of soil and plant-associated prokaryotes.</title>
        <authorList>
            <person name="Whitman W."/>
        </authorList>
    </citation>
    <scope>NUCLEOTIDE SEQUENCE [LARGE SCALE GENOMIC DNA]</scope>
    <source>
        <strain evidence="2 3">SEMIA 4034</strain>
    </source>
</reference>
<sequence length="93" mass="10918">MTRRSKPRLAGRTAPADRRGARTPSARRRIAIYTNRRQINELRRANDCKVVPERLAAWEDKLAQQRSLIQVLQVEERRPVTENAILLKRFLRS</sequence>
<gene>
    <name evidence="2" type="ORF">GGI59_005524</name>
</gene>
<accession>A0A7W8XJ64</accession>
<dbReference type="EMBL" id="JACHBC010000014">
    <property type="protein sequence ID" value="MBB5563825.1"/>
    <property type="molecule type" value="Genomic_DNA"/>
</dbReference>
<protein>
    <submittedName>
        <fullName evidence="2">Uncharacterized protein</fullName>
    </submittedName>
</protein>